<dbReference type="AlphaFoldDB" id="A0A8H5WVR7"/>
<dbReference type="Proteomes" id="UP000567885">
    <property type="component" value="Unassembled WGS sequence"/>
</dbReference>
<accession>A0A8H5WVR7</accession>
<dbReference type="GO" id="GO:0005524">
    <property type="term" value="F:ATP binding"/>
    <property type="evidence" value="ECO:0007669"/>
    <property type="project" value="InterPro"/>
</dbReference>
<reference evidence="2 3" key="1">
    <citation type="submission" date="2020-05" db="EMBL/GenBank/DDBJ databases">
        <title>Identification and distribution of gene clusters putatively required for synthesis of sphingolipid metabolism inhibitors in phylogenetically diverse species of the filamentous fungus Fusarium.</title>
        <authorList>
            <person name="Kim H.-S."/>
            <person name="Busman M."/>
            <person name="Brown D.W."/>
            <person name="Divon H."/>
            <person name="Uhlig S."/>
            <person name="Proctor R.H."/>
        </authorList>
    </citation>
    <scope>NUCLEOTIDE SEQUENCE [LARGE SCALE GENOMIC DNA]</scope>
    <source>
        <strain evidence="2 3">NRRL 20693</strain>
    </source>
</reference>
<gene>
    <name evidence="2" type="ORF">FHETE_3634</name>
</gene>
<sequence>MDSPAEPLEDIAVTEISGGDGDGANMIFTFNDLPISVSVLPSNGLSTQNTCHLNPDSRPLQDHIIDTLSRASICEDYVEYDQLVDEVLSVILDIGKHIFQQSVSLQSQYCENRTLHALLFPEFLYFRLEAPVRDASLVSIEAREANIILSIDPVRDKGFVEELEIDEDLPCYGPDEVVITDLYLRGTSSVTAAVRVGEKKVFCKASGYPSGLFGSSQGRELEYLGKLFKISAQQETLRIPHLLGYIHHKETEQILGFLRQWVPGRVLSKIDIGSVSPEMRQRWSSQISDIIRYLHEHGLIWGNAKPDNIIIDEEDDAWLVDFGGGYARGWMDKDLTETKEGDEQALAKIEELLRKGSGTIRRE</sequence>
<comment type="caution">
    <text evidence="2">The sequence shown here is derived from an EMBL/GenBank/DDBJ whole genome shotgun (WGS) entry which is preliminary data.</text>
</comment>
<evidence type="ECO:0000259" key="1">
    <source>
        <dbReference type="PROSITE" id="PS50011"/>
    </source>
</evidence>
<dbReference type="Gene3D" id="1.10.510.10">
    <property type="entry name" value="Transferase(Phosphotransferase) domain 1"/>
    <property type="match status" value="1"/>
</dbReference>
<protein>
    <recommendedName>
        <fullName evidence="1">Protein kinase domain-containing protein</fullName>
    </recommendedName>
</protein>
<proteinExistence type="predicted"/>
<name>A0A8H5WVR7_FUSHE</name>
<dbReference type="SUPFAM" id="SSF56112">
    <property type="entry name" value="Protein kinase-like (PK-like)"/>
    <property type="match status" value="1"/>
</dbReference>
<organism evidence="2 3">
    <name type="scientific">Fusarium heterosporum</name>
    <dbReference type="NCBI Taxonomy" id="42747"/>
    <lineage>
        <taxon>Eukaryota</taxon>
        <taxon>Fungi</taxon>
        <taxon>Dikarya</taxon>
        <taxon>Ascomycota</taxon>
        <taxon>Pezizomycotina</taxon>
        <taxon>Sordariomycetes</taxon>
        <taxon>Hypocreomycetidae</taxon>
        <taxon>Hypocreales</taxon>
        <taxon>Nectriaceae</taxon>
        <taxon>Fusarium</taxon>
        <taxon>Fusarium heterosporum species complex</taxon>
    </lineage>
</organism>
<evidence type="ECO:0000313" key="3">
    <source>
        <dbReference type="Proteomes" id="UP000567885"/>
    </source>
</evidence>
<keyword evidence="3" id="KW-1185">Reference proteome</keyword>
<dbReference type="InterPro" id="IPR011009">
    <property type="entry name" value="Kinase-like_dom_sf"/>
</dbReference>
<feature type="domain" description="Protein kinase" evidence="1">
    <location>
        <begin position="163"/>
        <end position="363"/>
    </location>
</feature>
<dbReference type="GO" id="GO:0004672">
    <property type="term" value="F:protein kinase activity"/>
    <property type="evidence" value="ECO:0007669"/>
    <property type="project" value="InterPro"/>
</dbReference>
<dbReference type="PROSITE" id="PS50011">
    <property type="entry name" value="PROTEIN_KINASE_DOM"/>
    <property type="match status" value="1"/>
</dbReference>
<evidence type="ECO:0000313" key="2">
    <source>
        <dbReference type="EMBL" id="KAF5672800.1"/>
    </source>
</evidence>
<dbReference type="OrthoDB" id="4062651at2759"/>
<dbReference type="EMBL" id="JAAGWQ010000058">
    <property type="protein sequence ID" value="KAF5672800.1"/>
    <property type="molecule type" value="Genomic_DNA"/>
</dbReference>
<dbReference type="InterPro" id="IPR000719">
    <property type="entry name" value="Prot_kinase_dom"/>
</dbReference>